<dbReference type="InterPro" id="IPR015815">
    <property type="entry name" value="HIBADH-related"/>
</dbReference>
<sequence length="295" mass="30984">MKPCHDGTGERLAEMRTVGVVGLGKMGRPIAGHLLEMGHRVVGVDLDPQAGADLEAAGMQRGAGPDDLVGTDVCLVLVEGRAVARIVLDGGAYRPALKDCLTLVCSTVEPDLMRTLHAAADVAGARLLDAPLCRGDHGARQGDLLALVGGSGTALRECEGVLQAFCSDVVHVGGPGAGQAAKLVNNMLLWSNIASVVEALQLGEALGVRRAAMVEALLPSSARSWVLETWQRPRDLPWAHEDMRMVLEASTEAGLSLPLTGLVHELIKGTRARGVLRDGGFQADGWLMPAYEDEA</sequence>
<dbReference type="InterPro" id="IPR008927">
    <property type="entry name" value="6-PGluconate_DH-like_C_sf"/>
</dbReference>
<keyword evidence="3" id="KW-0520">NAD</keyword>
<dbReference type="PANTHER" id="PTHR43060">
    <property type="entry name" value="3-HYDROXYISOBUTYRATE DEHYDROGENASE-LIKE 1, MITOCHONDRIAL-RELATED"/>
    <property type="match status" value="1"/>
</dbReference>
<protein>
    <submittedName>
        <fullName evidence="6">NAD(P)-dependent oxidoreductase</fullName>
        <ecNumber evidence="6">1.1.-.-</ecNumber>
    </submittedName>
</protein>
<dbReference type="GO" id="GO:0016491">
    <property type="term" value="F:oxidoreductase activity"/>
    <property type="evidence" value="ECO:0007669"/>
    <property type="project" value="UniProtKB-KW"/>
</dbReference>
<reference evidence="7" key="1">
    <citation type="journal article" date="2019" name="Int. J. Syst. Evol. Microbiol.">
        <title>The Global Catalogue of Microorganisms (GCM) 10K type strain sequencing project: providing services to taxonomists for standard genome sequencing and annotation.</title>
        <authorList>
            <consortium name="The Broad Institute Genomics Platform"/>
            <consortium name="The Broad Institute Genome Sequencing Center for Infectious Disease"/>
            <person name="Wu L."/>
            <person name="Ma J."/>
        </authorList>
    </citation>
    <scope>NUCLEOTIDE SEQUENCE [LARGE SCALE GENOMIC DNA]</scope>
    <source>
        <strain evidence="7">JCM 12165</strain>
    </source>
</reference>
<feature type="domain" description="6-phosphogluconate dehydrogenase NADP-binding" evidence="4">
    <location>
        <begin position="17"/>
        <end position="173"/>
    </location>
</feature>
<keyword evidence="7" id="KW-1185">Reference proteome</keyword>
<name>A0ABW4FMZ3_9PSEU</name>
<evidence type="ECO:0000256" key="2">
    <source>
        <dbReference type="ARBA" id="ARBA00023002"/>
    </source>
</evidence>
<evidence type="ECO:0000313" key="6">
    <source>
        <dbReference type="EMBL" id="MFD1531538.1"/>
    </source>
</evidence>
<comment type="caution">
    <text evidence="6">The sequence shown here is derived from an EMBL/GenBank/DDBJ whole genome shotgun (WGS) entry which is preliminary data.</text>
</comment>
<comment type="similarity">
    <text evidence="1">Belongs to the HIBADH-related family.</text>
</comment>
<dbReference type="RefSeq" id="WP_343978673.1">
    <property type="nucleotide sequence ID" value="NZ_BAAAJG010000010.1"/>
</dbReference>
<evidence type="ECO:0000259" key="5">
    <source>
        <dbReference type="Pfam" id="PF14833"/>
    </source>
</evidence>
<accession>A0ABW4FMZ3</accession>
<dbReference type="Gene3D" id="3.40.50.720">
    <property type="entry name" value="NAD(P)-binding Rossmann-like Domain"/>
    <property type="match status" value="1"/>
</dbReference>
<dbReference type="Gene3D" id="1.10.1040.10">
    <property type="entry name" value="N-(1-d-carboxylethyl)-l-norvaline Dehydrogenase, domain 2"/>
    <property type="match status" value="1"/>
</dbReference>
<gene>
    <name evidence="6" type="ORF">ACFSCY_19060</name>
</gene>
<dbReference type="EC" id="1.1.-.-" evidence="6"/>
<evidence type="ECO:0000259" key="4">
    <source>
        <dbReference type="Pfam" id="PF03446"/>
    </source>
</evidence>
<dbReference type="InterPro" id="IPR029154">
    <property type="entry name" value="HIBADH-like_NADP-bd"/>
</dbReference>
<dbReference type="InterPro" id="IPR006115">
    <property type="entry name" value="6PGDH_NADP-bd"/>
</dbReference>
<evidence type="ECO:0000313" key="7">
    <source>
        <dbReference type="Proteomes" id="UP001597145"/>
    </source>
</evidence>
<dbReference type="InterPro" id="IPR036291">
    <property type="entry name" value="NAD(P)-bd_dom_sf"/>
</dbReference>
<evidence type="ECO:0000256" key="3">
    <source>
        <dbReference type="ARBA" id="ARBA00023027"/>
    </source>
</evidence>
<evidence type="ECO:0000256" key="1">
    <source>
        <dbReference type="ARBA" id="ARBA00009080"/>
    </source>
</evidence>
<dbReference type="Pfam" id="PF03446">
    <property type="entry name" value="NAD_binding_2"/>
    <property type="match status" value="1"/>
</dbReference>
<dbReference type="Proteomes" id="UP001597145">
    <property type="component" value="Unassembled WGS sequence"/>
</dbReference>
<dbReference type="SUPFAM" id="SSF48179">
    <property type="entry name" value="6-phosphogluconate dehydrogenase C-terminal domain-like"/>
    <property type="match status" value="1"/>
</dbReference>
<dbReference type="InterPro" id="IPR013328">
    <property type="entry name" value="6PGD_dom2"/>
</dbReference>
<organism evidence="6 7">
    <name type="scientific">Pseudonocardia aurantiaca</name>
    <dbReference type="NCBI Taxonomy" id="75290"/>
    <lineage>
        <taxon>Bacteria</taxon>
        <taxon>Bacillati</taxon>
        <taxon>Actinomycetota</taxon>
        <taxon>Actinomycetes</taxon>
        <taxon>Pseudonocardiales</taxon>
        <taxon>Pseudonocardiaceae</taxon>
        <taxon>Pseudonocardia</taxon>
    </lineage>
</organism>
<dbReference type="SUPFAM" id="SSF51735">
    <property type="entry name" value="NAD(P)-binding Rossmann-fold domains"/>
    <property type="match status" value="1"/>
</dbReference>
<dbReference type="PIRSF" id="PIRSF000103">
    <property type="entry name" value="HIBADH"/>
    <property type="match status" value="1"/>
</dbReference>
<dbReference type="PANTHER" id="PTHR43060:SF15">
    <property type="entry name" value="3-HYDROXYISOBUTYRATE DEHYDROGENASE-LIKE 1, MITOCHONDRIAL-RELATED"/>
    <property type="match status" value="1"/>
</dbReference>
<feature type="domain" description="3-hydroxyisobutyrate dehydrogenase-like NAD-binding" evidence="5">
    <location>
        <begin position="176"/>
        <end position="274"/>
    </location>
</feature>
<dbReference type="Pfam" id="PF14833">
    <property type="entry name" value="NAD_binding_11"/>
    <property type="match status" value="1"/>
</dbReference>
<keyword evidence="2 6" id="KW-0560">Oxidoreductase</keyword>
<proteinExistence type="inferred from homology"/>
<dbReference type="EMBL" id="JBHUCP010000012">
    <property type="protein sequence ID" value="MFD1531538.1"/>
    <property type="molecule type" value="Genomic_DNA"/>
</dbReference>